<dbReference type="PANTHER" id="PTHR47260:SF1">
    <property type="entry name" value="UPF0644 PROTEIN PB2B4.06"/>
    <property type="match status" value="1"/>
</dbReference>
<dbReference type="STRING" id="857265.WG78_03815"/>
<dbReference type="RefSeq" id="WP_053936450.1">
    <property type="nucleotide sequence ID" value="NZ_LAQT01000002.1"/>
</dbReference>
<dbReference type="InterPro" id="IPR052061">
    <property type="entry name" value="PTE-AB_protein"/>
</dbReference>
<dbReference type="Proteomes" id="UP000037939">
    <property type="component" value="Unassembled WGS sequence"/>
</dbReference>
<evidence type="ECO:0000259" key="2">
    <source>
        <dbReference type="Pfam" id="PF03061"/>
    </source>
</evidence>
<reference evidence="3 4" key="1">
    <citation type="submission" date="2015-07" db="EMBL/GenBank/DDBJ databases">
        <title>Draft genome sequence of the Amantichitinum ursilacus IGB-41, a new chitin-degrading bacterium.</title>
        <authorList>
            <person name="Kirstahler P."/>
            <person name="Guenther M."/>
            <person name="Grumaz C."/>
            <person name="Rupp S."/>
            <person name="Zibek S."/>
            <person name="Sohn K."/>
        </authorList>
    </citation>
    <scope>NUCLEOTIDE SEQUENCE [LARGE SCALE GENOMIC DNA]</scope>
    <source>
        <strain evidence="3 4">IGB-41</strain>
    </source>
</reference>
<gene>
    <name evidence="3" type="ORF">WG78_03815</name>
</gene>
<dbReference type="InterPro" id="IPR003736">
    <property type="entry name" value="PAAI_dom"/>
</dbReference>
<dbReference type="Pfam" id="PF03061">
    <property type="entry name" value="4HBT"/>
    <property type="match status" value="1"/>
</dbReference>
<dbReference type="InterPro" id="IPR029069">
    <property type="entry name" value="HotDog_dom_sf"/>
</dbReference>
<protein>
    <submittedName>
        <fullName evidence="3">Thioesterase superfamily protein</fullName>
    </submittedName>
</protein>
<dbReference type="Gene3D" id="3.10.129.10">
    <property type="entry name" value="Hotdog Thioesterase"/>
    <property type="match status" value="1"/>
</dbReference>
<evidence type="ECO:0000313" key="4">
    <source>
        <dbReference type="Proteomes" id="UP000037939"/>
    </source>
</evidence>
<name>A0A0N0XKJ9_9NEIS</name>
<dbReference type="GO" id="GO:0016289">
    <property type="term" value="F:acyl-CoA hydrolase activity"/>
    <property type="evidence" value="ECO:0007669"/>
    <property type="project" value="UniProtKB-ARBA"/>
</dbReference>
<organism evidence="3 4">
    <name type="scientific">Amantichitinum ursilacus</name>
    <dbReference type="NCBI Taxonomy" id="857265"/>
    <lineage>
        <taxon>Bacteria</taxon>
        <taxon>Pseudomonadati</taxon>
        <taxon>Pseudomonadota</taxon>
        <taxon>Betaproteobacteria</taxon>
        <taxon>Neisseriales</taxon>
        <taxon>Chitinibacteraceae</taxon>
        <taxon>Amantichitinum</taxon>
    </lineage>
</organism>
<dbReference type="CDD" id="cd03443">
    <property type="entry name" value="PaaI_thioesterase"/>
    <property type="match status" value="1"/>
</dbReference>
<dbReference type="OrthoDB" id="7060041at2"/>
<dbReference type="AlphaFoldDB" id="A0A0N0XKJ9"/>
<sequence length="126" mass="13494">MPAIARVFAQRIEGGVLFKWLATPAHCNGGGIVHGGMLSTLADTWLANNVMAQLPAHSSMVTTNLAVDYLRPVWPGQVVECAIDRMKIGSRLCHAAGVLLVDNEPVVSMRATFALIPSTERAAKKD</sequence>
<accession>A0A0N0XKJ9</accession>
<comment type="caution">
    <text evidence="3">The sequence shown here is derived from an EMBL/GenBank/DDBJ whole genome shotgun (WGS) entry which is preliminary data.</text>
</comment>
<feature type="domain" description="Thioesterase" evidence="2">
    <location>
        <begin position="30"/>
        <end position="91"/>
    </location>
</feature>
<evidence type="ECO:0000256" key="1">
    <source>
        <dbReference type="ARBA" id="ARBA00022801"/>
    </source>
</evidence>
<evidence type="ECO:0000313" key="3">
    <source>
        <dbReference type="EMBL" id="KPC54668.1"/>
    </source>
</evidence>
<dbReference type="InterPro" id="IPR006683">
    <property type="entry name" value="Thioestr_dom"/>
</dbReference>
<dbReference type="NCBIfam" id="TIGR00369">
    <property type="entry name" value="unchar_dom_1"/>
    <property type="match status" value="1"/>
</dbReference>
<keyword evidence="4" id="KW-1185">Reference proteome</keyword>
<dbReference type="SUPFAM" id="SSF54637">
    <property type="entry name" value="Thioesterase/thiol ester dehydrase-isomerase"/>
    <property type="match status" value="1"/>
</dbReference>
<proteinExistence type="predicted"/>
<dbReference type="PANTHER" id="PTHR47260">
    <property type="entry name" value="UPF0644 PROTEIN PB2B4.06"/>
    <property type="match status" value="1"/>
</dbReference>
<keyword evidence="1" id="KW-0378">Hydrolase</keyword>
<dbReference type="EMBL" id="LAQT01000002">
    <property type="protein sequence ID" value="KPC54668.1"/>
    <property type="molecule type" value="Genomic_DNA"/>
</dbReference>